<dbReference type="EMBL" id="BJXN01000008">
    <property type="protein sequence ID" value="GEM89970.1"/>
    <property type="molecule type" value="Genomic_DNA"/>
</dbReference>
<dbReference type="PANTHER" id="PTHR11707">
    <property type="entry name" value="L-ASPARAGINASE"/>
    <property type="match status" value="1"/>
</dbReference>
<dbReference type="PROSITE" id="PS51732">
    <property type="entry name" value="ASN_GLN_ASE_3"/>
    <property type="match status" value="1"/>
</dbReference>
<dbReference type="PIRSF" id="PIRSF001220">
    <property type="entry name" value="L-ASNase_gatD"/>
    <property type="match status" value="1"/>
</dbReference>
<name>A0A511RJZ4_9DEIN</name>
<dbReference type="Pfam" id="PF00710">
    <property type="entry name" value="Asparaginase"/>
    <property type="match status" value="1"/>
</dbReference>
<feature type="active site" description="O-isoaspartyl threonine intermediate" evidence="1">
    <location>
        <position position="29"/>
    </location>
</feature>
<dbReference type="GO" id="GO:0004067">
    <property type="term" value="F:asparaginase activity"/>
    <property type="evidence" value="ECO:0007669"/>
    <property type="project" value="UniProtKB-UniRule"/>
</dbReference>
<dbReference type="PRINTS" id="PR00139">
    <property type="entry name" value="ASNGLNASE"/>
</dbReference>
<proteinExistence type="predicted"/>
<dbReference type="InterPro" id="IPR037152">
    <property type="entry name" value="L-asparaginase_N_sf"/>
</dbReference>
<organism evidence="4 5">
    <name type="scientific">Oceanithermus desulfurans NBRC 100063</name>
    <dbReference type="NCBI Taxonomy" id="1227550"/>
    <lineage>
        <taxon>Bacteria</taxon>
        <taxon>Thermotogati</taxon>
        <taxon>Deinococcota</taxon>
        <taxon>Deinococci</taxon>
        <taxon>Thermales</taxon>
        <taxon>Thermaceae</taxon>
        <taxon>Oceanithermus</taxon>
    </lineage>
</organism>
<gene>
    <name evidence="4" type="primary">aspG</name>
    <name evidence="4" type="ORF">ODE01S_14040</name>
</gene>
<dbReference type="InterPro" id="IPR006034">
    <property type="entry name" value="Asparaginase/glutaminase-like"/>
</dbReference>
<sequence>MKQRWLGYPDLVNPTSEPEFVQIFTTGGTIDKIYYDAKDDYTVGDPQISKLLEEARVNFPYAIEALFKKDSLEMTEADRARIREAVAASPARRVLITHGTDTMVETARALAGVPGKTVVLVGAMQPARFLGSDAEFNIGYAVAAVQLLPAGVYIAMNGEVFTPDRVRKNRERLRFERTEP</sequence>
<dbReference type="InterPro" id="IPR036152">
    <property type="entry name" value="Asp/glu_Ase-like_sf"/>
</dbReference>
<feature type="binding site" evidence="2">
    <location>
        <begin position="100"/>
        <end position="101"/>
    </location>
    <ligand>
        <name>substrate</name>
    </ligand>
</feature>
<reference evidence="4 5" key="1">
    <citation type="submission" date="2019-07" db="EMBL/GenBank/DDBJ databases">
        <title>Whole genome shotgun sequence of Oceanithermus desulfurans NBRC 100063.</title>
        <authorList>
            <person name="Hosoyama A."/>
            <person name="Uohara A."/>
            <person name="Ohji S."/>
            <person name="Ichikawa N."/>
        </authorList>
    </citation>
    <scope>NUCLEOTIDE SEQUENCE [LARGE SCALE GENOMIC DNA]</scope>
    <source>
        <strain evidence="4 5">NBRC 100063</strain>
    </source>
</reference>
<feature type="binding site" evidence="2">
    <location>
        <position position="71"/>
    </location>
    <ligand>
        <name>substrate</name>
    </ligand>
</feature>
<evidence type="ECO:0000313" key="4">
    <source>
        <dbReference type="EMBL" id="GEM89970.1"/>
    </source>
</evidence>
<dbReference type="AlphaFoldDB" id="A0A511RJZ4"/>
<evidence type="ECO:0000256" key="1">
    <source>
        <dbReference type="PIRSR" id="PIRSR001220-1"/>
    </source>
</evidence>
<dbReference type="InterPro" id="IPR027474">
    <property type="entry name" value="L-asparaginase_N"/>
</dbReference>
<accession>A0A511RJZ4</accession>
<feature type="domain" description="L-asparaginase N-terminal" evidence="3">
    <location>
        <begin position="21"/>
        <end position="170"/>
    </location>
</feature>
<dbReference type="SUPFAM" id="SSF53774">
    <property type="entry name" value="Glutaminase/Asparaginase"/>
    <property type="match status" value="1"/>
</dbReference>
<protein>
    <submittedName>
        <fullName evidence="4">Asparaginase</fullName>
    </submittedName>
</protein>
<evidence type="ECO:0000259" key="3">
    <source>
        <dbReference type="Pfam" id="PF00710"/>
    </source>
</evidence>
<dbReference type="Proteomes" id="UP000321827">
    <property type="component" value="Unassembled WGS sequence"/>
</dbReference>
<evidence type="ECO:0000256" key="2">
    <source>
        <dbReference type="PIRSR" id="PIRSR001220-2"/>
    </source>
</evidence>
<evidence type="ECO:0000313" key="5">
    <source>
        <dbReference type="Proteomes" id="UP000321827"/>
    </source>
</evidence>
<dbReference type="PANTHER" id="PTHR11707:SF28">
    <property type="entry name" value="60 KDA LYSOPHOSPHOLIPASE"/>
    <property type="match status" value="1"/>
</dbReference>
<dbReference type="PIRSF" id="PIRSF500176">
    <property type="entry name" value="L_ASNase"/>
    <property type="match status" value="1"/>
</dbReference>
<dbReference type="Gene3D" id="3.40.50.1170">
    <property type="entry name" value="L-asparaginase, N-terminal domain"/>
    <property type="match status" value="1"/>
</dbReference>
<comment type="caution">
    <text evidence="4">The sequence shown here is derived from an EMBL/GenBank/DDBJ whole genome shotgun (WGS) entry which is preliminary data.</text>
</comment>